<dbReference type="FunFam" id="1.20.58.80:FF:000003">
    <property type="entry name" value="Katanin p60 ATPase-containing subunit A1"/>
    <property type="match status" value="1"/>
</dbReference>
<name>A0A1D6NFE2_MAIZE</name>
<reference evidence="10" key="1">
    <citation type="submission" date="2015-12" db="EMBL/GenBank/DDBJ databases">
        <title>Update maize B73 reference genome by single molecule sequencing technologies.</title>
        <authorList>
            <consortium name="Maize Genome Sequencing Project"/>
            <person name="Ware D."/>
        </authorList>
    </citation>
    <scope>NUCLEOTIDE SEQUENCE [LARGE SCALE GENOMIC DNA]</scope>
    <source>
        <tissue evidence="10">Seedling</tissue>
    </source>
</reference>
<keyword evidence="7" id="KW-0413">Isomerase</keyword>
<keyword evidence="6" id="KW-0206">Cytoskeleton</keyword>
<gene>
    <name evidence="10" type="ORF">ZEAMMB73_Zm00001d043841</name>
</gene>
<evidence type="ECO:0000256" key="4">
    <source>
        <dbReference type="ARBA" id="ARBA00022741"/>
    </source>
</evidence>
<dbReference type="CDD" id="cd21748">
    <property type="entry name" value="Kp60-NTD"/>
    <property type="match status" value="1"/>
</dbReference>
<evidence type="ECO:0000256" key="6">
    <source>
        <dbReference type="ARBA" id="ARBA00023212"/>
    </source>
</evidence>
<feature type="domain" description="Katanin p60 ATPase-containing subunit A1 MIT" evidence="9">
    <location>
        <begin position="10"/>
        <end position="70"/>
    </location>
</feature>
<accession>A0A1D6NFE2</accession>
<comment type="subcellular location">
    <subcellularLocation>
        <location evidence="1">Cytoplasm</location>
        <location evidence="1">Cytoskeleton</location>
    </subcellularLocation>
</comment>
<organism evidence="10">
    <name type="scientific">Zea mays</name>
    <name type="common">Maize</name>
    <dbReference type="NCBI Taxonomy" id="4577"/>
    <lineage>
        <taxon>Eukaryota</taxon>
        <taxon>Viridiplantae</taxon>
        <taxon>Streptophyta</taxon>
        <taxon>Embryophyta</taxon>
        <taxon>Tracheophyta</taxon>
        <taxon>Spermatophyta</taxon>
        <taxon>Magnoliopsida</taxon>
        <taxon>Liliopsida</taxon>
        <taxon>Poales</taxon>
        <taxon>Poaceae</taxon>
        <taxon>PACMAD clade</taxon>
        <taxon>Panicoideae</taxon>
        <taxon>Andropogonodae</taxon>
        <taxon>Andropogoneae</taxon>
        <taxon>Tripsacinae</taxon>
        <taxon>Zea</taxon>
    </lineage>
</organism>
<dbReference type="GO" id="GO:0000226">
    <property type="term" value="P:microtubule cytoskeleton organization"/>
    <property type="evidence" value="ECO:0007669"/>
    <property type="project" value="UniProtKB-ARBA"/>
</dbReference>
<keyword evidence="2" id="KW-0963">Cytoplasm</keyword>
<dbReference type="Gene3D" id="1.20.58.80">
    <property type="entry name" value="Phosphotransferase system, lactose/cellobiose-type IIA subunit"/>
    <property type="match status" value="1"/>
</dbReference>
<feature type="region of interest" description="Disordered" evidence="8">
    <location>
        <begin position="77"/>
        <end position="195"/>
    </location>
</feature>
<evidence type="ECO:0000256" key="8">
    <source>
        <dbReference type="SAM" id="MobiDB-lite"/>
    </source>
</evidence>
<feature type="compositionally biased region" description="Polar residues" evidence="8">
    <location>
        <begin position="134"/>
        <end position="144"/>
    </location>
</feature>
<dbReference type="GO" id="GO:0016853">
    <property type="term" value="F:isomerase activity"/>
    <property type="evidence" value="ECO:0007669"/>
    <property type="project" value="UniProtKB-KW"/>
</dbReference>
<dbReference type="PaxDb" id="4577-GRMZM2G054715_P04"/>
<proteinExistence type="predicted"/>
<evidence type="ECO:0000259" key="9">
    <source>
        <dbReference type="Pfam" id="PF21126"/>
    </source>
</evidence>
<dbReference type="EMBL" id="CM007649">
    <property type="protein sequence ID" value="ONM39199.1"/>
    <property type="molecule type" value="Genomic_DNA"/>
</dbReference>
<protein>
    <submittedName>
        <fullName evidence="10">Katanin p60 ATPase-containing subunit A1</fullName>
    </submittedName>
</protein>
<keyword evidence="4" id="KW-0547">Nucleotide-binding</keyword>
<dbReference type="Pfam" id="PF21126">
    <property type="entry name" value="KATNA1_MIT"/>
    <property type="match status" value="1"/>
</dbReference>
<evidence type="ECO:0000256" key="3">
    <source>
        <dbReference type="ARBA" id="ARBA00022701"/>
    </source>
</evidence>
<dbReference type="eggNOG" id="KOG0738">
    <property type="taxonomic scope" value="Eukaryota"/>
</dbReference>
<evidence type="ECO:0000256" key="5">
    <source>
        <dbReference type="ARBA" id="ARBA00022840"/>
    </source>
</evidence>
<evidence type="ECO:0000256" key="1">
    <source>
        <dbReference type="ARBA" id="ARBA00004245"/>
    </source>
</evidence>
<feature type="compositionally biased region" description="Polar residues" evidence="8">
    <location>
        <begin position="85"/>
        <end position="98"/>
    </location>
</feature>
<dbReference type="GO" id="GO:0005524">
    <property type="term" value="F:ATP binding"/>
    <property type="evidence" value="ECO:0007669"/>
    <property type="project" value="UniProtKB-KW"/>
</dbReference>
<dbReference type="AlphaFoldDB" id="A0A1D6NFE2"/>
<evidence type="ECO:0000313" key="10">
    <source>
        <dbReference type="EMBL" id="ONM39199.1"/>
    </source>
</evidence>
<keyword evidence="3" id="KW-0493">Microtubule</keyword>
<sequence>MANPLAGLQDHIKLARDYALEGLYDTSIIFFDGAIAQINKHLTTLDDALVRTKWMNCKKAISEEVESVKQLDAQLKSLKEAPGTRRSSSPPIRSNKSFVFQPLDEYPTSSPAPFDDPDVWAPPRDTPTRRPTRGQSSARKSSQDGAWARGSSRTGTPSRSSKPNGSKGGSVVKSSTASNSSVRKGKPSSSKADSA</sequence>
<feature type="compositionally biased region" description="Low complexity" evidence="8">
    <location>
        <begin position="149"/>
        <end position="182"/>
    </location>
</feature>
<dbReference type="GO" id="GO:0005874">
    <property type="term" value="C:microtubule"/>
    <property type="evidence" value="ECO:0007669"/>
    <property type="project" value="UniProtKB-KW"/>
</dbReference>
<dbReference type="OMA" id="TAKMMPV"/>
<evidence type="ECO:0000256" key="2">
    <source>
        <dbReference type="ARBA" id="ARBA00022490"/>
    </source>
</evidence>
<evidence type="ECO:0000256" key="7">
    <source>
        <dbReference type="ARBA" id="ARBA00023235"/>
    </source>
</evidence>
<keyword evidence="5" id="KW-0067">ATP-binding</keyword>
<dbReference type="InterPro" id="IPR048611">
    <property type="entry name" value="KATNA1_MIT"/>
</dbReference>